<evidence type="ECO:0000256" key="1">
    <source>
        <dbReference type="ARBA" id="ARBA00008894"/>
    </source>
</evidence>
<dbReference type="Pfam" id="PF23559">
    <property type="entry name" value="WHD_DRP"/>
    <property type="match status" value="1"/>
</dbReference>
<evidence type="ECO:0000259" key="8">
    <source>
        <dbReference type="Pfam" id="PF00931"/>
    </source>
</evidence>
<keyword evidence="2" id="KW-0433">Leucine-rich repeat</keyword>
<dbReference type="Pfam" id="PF18052">
    <property type="entry name" value="Rx_N"/>
    <property type="match status" value="1"/>
</dbReference>
<evidence type="ECO:0000256" key="7">
    <source>
        <dbReference type="SAM" id="Coils"/>
    </source>
</evidence>
<dbReference type="GO" id="GO:0043531">
    <property type="term" value="F:ADP binding"/>
    <property type="evidence" value="ECO:0007669"/>
    <property type="project" value="InterPro"/>
</dbReference>
<dbReference type="InterPro" id="IPR032675">
    <property type="entry name" value="LRR_dom_sf"/>
</dbReference>
<dbReference type="PANTHER" id="PTHR36766:SF45">
    <property type="entry name" value="NB-ARC DOMAIN-CONTAINING PROTEIN"/>
    <property type="match status" value="1"/>
</dbReference>
<dbReference type="EMBL" id="KI632223">
    <property type="protein sequence ID" value="EYU21310.1"/>
    <property type="molecule type" value="Genomic_DNA"/>
</dbReference>
<dbReference type="GO" id="GO:0051707">
    <property type="term" value="P:response to other organism"/>
    <property type="evidence" value="ECO:0007669"/>
    <property type="project" value="UniProtKB-ARBA"/>
</dbReference>
<keyword evidence="5" id="KW-0611">Plant defense</keyword>
<dbReference type="SUPFAM" id="SSF52058">
    <property type="entry name" value="L domain-like"/>
    <property type="match status" value="1"/>
</dbReference>
<comment type="similarity">
    <text evidence="1">Belongs to the disease resistance NB-LRR family.</text>
</comment>
<dbReference type="Gene3D" id="3.80.10.10">
    <property type="entry name" value="Ribonuclease Inhibitor"/>
    <property type="match status" value="2"/>
</dbReference>
<dbReference type="FunFam" id="1.10.10.10:FF:000322">
    <property type="entry name" value="Probable disease resistance protein At1g63360"/>
    <property type="match status" value="1"/>
</dbReference>
<proteinExistence type="inferred from homology"/>
<keyword evidence="3" id="KW-0677">Repeat</keyword>
<evidence type="ECO:0008006" key="14">
    <source>
        <dbReference type="Google" id="ProtNLM"/>
    </source>
</evidence>
<evidence type="ECO:0000256" key="4">
    <source>
        <dbReference type="ARBA" id="ARBA00022741"/>
    </source>
</evidence>
<dbReference type="SUPFAM" id="SSF52540">
    <property type="entry name" value="P-loop containing nucleoside triphosphate hydrolases"/>
    <property type="match status" value="1"/>
</dbReference>
<dbReference type="InterPro" id="IPR041118">
    <property type="entry name" value="Rx_N"/>
</dbReference>
<evidence type="ECO:0000256" key="5">
    <source>
        <dbReference type="ARBA" id="ARBA00022821"/>
    </source>
</evidence>
<dbReference type="PROSITE" id="PS51450">
    <property type="entry name" value="LRR"/>
    <property type="match status" value="1"/>
</dbReference>
<dbReference type="eggNOG" id="KOG4658">
    <property type="taxonomic scope" value="Eukaryota"/>
</dbReference>
<accession>A0A022Q467</accession>
<dbReference type="InterPro" id="IPR042197">
    <property type="entry name" value="Apaf_helical"/>
</dbReference>
<keyword evidence="6" id="KW-0067">ATP-binding</keyword>
<dbReference type="Gene3D" id="1.10.8.430">
    <property type="entry name" value="Helical domain of apoptotic protease-activating factors"/>
    <property type="match status" value="1"/>
</dbReference>
<keyword evidence="13" id="KW-1185">Reference proteome</keyword>
<dbReference type="Gene3D" id="1.10.10.10">
    <property type="entry name" value="Winged helix-like DNA-binding domain superfamily/Winged helix DNA-binding domain"/>
    <property type="match status" value="1"/>
</dbReference>
<dbReference type="CDD" id="cd14798">
    <property type="entry name" value="RX-CC_like"/>
    <property type="match status" value="1"/>
</dbReference>
<evidence type="ECO:0000259" key="11">
    <source>
        <dbReference type="Pfam" id="PF25019"/>
    </source>
</evidence>
<dbReference type="InterPro" id="IPR001611">
    <property type="entry name" value="Leu-rich_rpt"/>
</dbReference>
<dbReference type="Pfam" id="PF00931">
    <property type="entry name" value="NB-ARC"/>
    <property type="match status" value="1"/>
</dbReference>
<evidence type="ECO:0000313" key="13">
    <source>
        <dbReference type="Proteomes" id="UP000030748"/>
    </source>
</evidence>
<sequence>MSEAIITVVLTQIATIIDYQIRQEFRLVSGVEKEIKKLESEFKSLRAVLADAEKRQIKDQTIKLWLEKLVDVSYDAEDLLSEWITAVHKSDSEGGQNPHSSPTQKVCSFISLPCLGCNRYALRRDIAVKIKRINERLSLIAIEKDRYKFNSTPKIETLDRPRSTSFVDVSEIEGRGSVKRTLIDKMLSLSDTNQVLNVVSVVGLGGIGKTALAQVVYNSSDVIVHFERRIWVCVSDPFDEIRVAKAIVEDIEGSAPHLFELETLTRKIRTYVQDNKFLLVLDDVWTENPKKWENLFNSLKTGAPGSTILVTTRNERVAIAMRSLYNLPLRELSGPASWSLFKKIAFFDRKKKECDELEDIGKSIADKCKGLPLTIKTIGSLMRFKNSLNDWKAVLSSEFWGLGEETEEGPFPALMLSYYNLPPNEKRCFLFCAFFPKDYIIDADNLIHLWMAQGCLISNDDVAMEVRGQEYLQNLAMRSFFQDLVGEKNGEKILTLKMHDMVHDFAQHLTKNECSVVELNNDFMRKMESLDSRKPRHLTIVRSEDSRFPDKIPNVEKVLTFWVQSFHDSPPIRSQLDRIEPEFFLRSTCLKALDLSRNRIGELPIEVENSSKLKYLNLSHNPLSELPSNLCNLYNLQTLKLSACNHLQKLPEEIGKLVNLRHLEIDRTDNLKALPKGIGELKSLQTLSKFIIGRGDTNATCGIEELGNLNNLRGCLKIEGLGNVADADVAKKAQMHKKIHLTDLHMDFGNSARNRIHDEVIEALELNENLQSLVISSFGGTKFPNWMMNLTKLQKLFLQDCQNCIKLPPLGRLPSLVTLDLEGMNTVKFIGLDFYRDPLNVNAKSVFPKLKKLKISKMENLEEWDLIGREDGGIFRDGDFEIMPRLRCLKVSNCSNLKALPNVLLQKVPLKKLRIDNCTLLREKYRKGTGEDWKKISHIKKIRVS</sequence>
<dbReference type="KEGG" id="egt:105975971"/>
<organism evidence="12 13">
    <name type="scientific">Erythranthe guttata</name>
    <name type="common">Yellow monkey flower</name>
    <name type="synonym">Mimulus guttatus</name>
    <dbReference type="NCBI Taxonomy" id="4155"/>
    <lineage>
        <taxon>Eukaryota</taxon>
        <taxon>Viridiplantae</taxon>
        <taxon>Streptophyta</taxon>
        <taxon>Embryophyta</taxon>
        <taxon>Tracheophyta</taxon>
        <taxon>Spermatophyta</taxon>
        <taxon>Magnoliopsida</taxon>
        <taxon>eudicotyledons</taxon>
        <taxon>Gunneridae</taxon>
        <taxon>Pentapetalae</taxon>
        <taxon>asterids</taxon>
        <taxon>lamiids</taxon>
        <taxon>Lamiales</taxon>
        <taxon>Phrymaceae</taxon>
        <taxon>Erythranthe</taxon>
    </lineage>
</organism>
<evidence type="ECO:0000313" key="12">
    <source>
        <dbReference type="EMBL" id="EYU21310.1"/>
    </source>
</evidence>
<dbReference type="Proteomes" id="UP000030748">
    <property type="component" value="Unassembled WGS sequence"/>
</dbReference>
<reference evidence="12 13" key="1">
    <citation type="journal article" date="2013" name="Proc. Natl. Acad. Sci. U.S.A.">
        <title>Fine-scale variation in meiotic recombination in Mimulus inferred from population shotgun sequencing.</title>
        <authorList>
            <person name="Hellsten U."/>
            <person name="Wright K.M."/>
            <person name="Jenkins J."/>
            <person name="Shu S."/>
            <person name="Yuan Y."/>
            <person name="Wessler S.R."/>
            <person name="Schmutz J."/>
            <person name="Willis J.H."/>
            <person name="Rokhsar D.S."/>
        </authorList>
    </citation>
    <scope>NUCLEOTIDE SEQUENCE [LARGE SCALE GENOMIC DNA]</scope>
    <source>
        <strain evidence="13">cv. DUN x IM62</strain>
    </source>
</reference>
<name>A0A022Q467_ERYGU</name>
<dbReference type="AlphaFoldDB" id="A0A022Q467"/>
<dbReference type="InterPro" id="IPR056789">
    <property type="entry name" value="LRR_R13L1-DRL21"/>
</dbReference>
<feature type="coiled-coil region" evidence="7">
    <location>
        <begin position="21"/>
        <end position="55"/>
    </location>
</feature>
<keyword evidence="4" id="KW-0547">Nucleotide-binding</keyword>
<feature type="domain" description="NB-ARC" evidence="8">
    <location>
        <begin position="190"/>
        <end position="347"/>
    </location>
</feature>
<dbReference type="OrthoDB" id="5279713at2759"/>
<dbReference type="InterPro" id="IPR036388">
    <property type="entry name" value="WH-like_DNA-bd_sf"/>
</dbReference>
<feature type="domain" description="Disease resistance protein winged helix" evidence="10">
    <location>
        <begin position="435"/>
        <end position="506"/>
    </location>
</feature>
<protein>
    <recommendedName>
        <fullName evidence="14">NB-ARC domain-containing protein</fullName>
    </recommendedName>
</protein>
<evidence type="ECO:0000256" key="6">
    <source>
        <dbReference type="ARBA" id="ARBA00022840"/>
    </source>
</evidence>
<feature type="domain" description="R13L1/DRL21-like LRR repeat region" evidence="11">
    <location>
        <begin position="703"/>
        <end position="824"/>
    </location>
</feature>
<dbReference type="PhylomeDB" id="A0A022Q467"/>
<dbReference type="InterPro" id="IPR027417">
    <property type="entry name" value="P-loop_NTPase"/>
</dbReference>
<feature type="domain" description="Disease resistance N-terminal" evidence="9">
    <location>
        <begin position="21"/>
        <end position="97"/>
    </location>
</feature>
<dbReference type="GO" id="GO:0006952">
    <property type="term" value="P:defense response"/>
    <property type="evidence" value="ECO:0007669"/>
    <property type="project" value="UniProtKB-KW"/>
</dbReference>
<gene>
    <name evidence="12" type="ORF">MIMGU_mgv1a000909mg</name>
</gene>
<dbReference type="Gene3D" id="3.40.50.300">
    <property type="entry name" value="P-loop containing nucleotide triphosphate hydrolases"/>
    <property type="match status" value="1"/>
</dbReference>
<keyword evidence="7" id="KW-0175">Coiled coil</keyword>
<dbReference type="PANTHER" id="PTHR36766">
    <property type="entry name" value="PLANT BROAD-SPECTRUM MILDEW RESISTANCE PROTEIN RPW8"/>
    <property type="match status" value="1"/>
</dbReference>
<dbReference type="Gene3D" id="1.20.5.4130">
    <property type="match status" value="1"/>
</dbReference>
<dbReference type="InterPro" id="IPR058922">
    <property type="entry name" value="WHD_DRP"/>
</dbReference>
<dbReference type="GO" id="GO:0005524">
    <property type="term" value="F:ATP binding"/>
    <property type="evidence" value="ECO:0007669"/>
    <property type="project" value="UniProtKB-KW"/>
</dbReference>
<dbReference type="PRINTS" id="PR00364">
    <property type="entry name" value="DISEASERSIST"/>
</dbReference>
<dbReference type="InterPro" id="IPR038005">
    <property type="entry name" value="RX-like_CC"/>
</dbReference>
<evidence type="ECO:0000256" key="3">
    <source>
        <dbReference type="ARBA" id="ARBA00022737"/>
    </source>
</evidence>
<evidence type="ECO:0000259" key="9">
    <source>
        <dbReference type="Pfam" id="PF18052"/>
    </source>
</evidence>
<dbReference type="OMA" id="VECHFDK"/>
<dbReference type="Pfam" id="PF13855">
    <property type="entry name" value="LRR_8"/>
    <property type="match status" value="1"/>
</dbReference>
<dbReference type="InterPro" id="IPR002182">
    <property type="entry name" value="NB-ARC"/>
</dbReference>
<dbReference type="Pfam" id="PF25019">
    <property type="entry name" value="LRR_R13L1-DRL21"/>
    <property type="match status" value="1"/>
</dbReference>
<evidence type="ECO:0000259" key="10">
    <source>
        <dbReference type="Pfam" id="PF23559"/>
    </source>
</evidence>
<evidence type="ECO:0000256" key="2">
    <source>
        <dbReference type="ARBA" id="ARBA00022614"/>
    </source>
</evidence>